<dbReference type="EC" id="3.5.1.88" evidence="2"/>
<dbReference type="PRINTS" id="PR01576">
    <property type="entry name" value="PDEFORMYLASE"/>
</dbReference>
<protein>
    <submittedName>
        <fullName evidence="2">Peptide deformylase</fullName>
        <ecNumber evidence="2">3.5.1.88</ecNumber>
    </submittedName>
</protein>
<dbReference type="NCBIfam" id="TIGR00079">
    <property type="entry name" value="pept_deformyl"/>
    <property type="match status" value="1"/>
</dbReference>
<reference evidence="2" key="1">
    <citation type="submission" date="2018-06" db="EMBL/GenBank/DDBJ databases">
        <authorList>
            <person name="Zhirakovskaya E."/>
        </authorList>
    </citation>
    <scope>NUCLEOTIDE SEQUENCE</scope>
</reference>
<proteinExistence type="inferred from homology"/>
<dbReference type="NCBIfam" id="NF001159">
    <property type="entry name" value="PRK00150.1-3"/>
    <property type="match status" value="1"/>
</dbReference>
<name>A0A3B1BYY9_9ZZZZ</name>
<dbReference type="InterPro" id="IPR023635">
    <property type="entry name" value="Peptide_deformylase"/>
</dbReference>
<evidence type="ECO:0000256" key="1">
    <source>
        <dbReference type="ARBA" id="ARBA00010759"/>
    </source>
</evidence>
<sequence>MTLIATLDELSSLKILTYPNPALTKKSEPVEEVNDDIRALAQAIAETMVNAPGIGLAAPQVGILKRIIVIDTARVNIDIEGASKPLTMINPTIIETCGLVVDEEGCLSMPKLYADVPRPEKIRAEYTDIDGKRQEISATGYLARCIAHEIDHLDGVLFWDHLGVIRRNMLKLKFTNLKAS</sequence>
<keyword evidence="2" id="KW-0378">Hydrolase</keyword>
<comment type="similarity">
    <text evidence="1">Belongs to the polypeptide deformylase family.</text>
</comment>
<evidence type="ECO:0000313" key="2">
    <source>
        <dbReference type="EMBL" id="VAX15920.1"/>
    </source>
</evidence>
<dbReference type="PANTHER" id="PTHR10458">
    <property type="entry name" value="PEPTIDE DEFORMYLASE"/>
    <property type="match status" value="1"/>
</dbReference>
<dbReference type="AlphaFoldDB" id="A0A3B1BYY9"/>
<dbReference type="GO" id="GO:0042586">
    <property type="term" value="F:peptide deformylase activity"/>
    <property type="evidence" value="ECO:0007669"/>
    <property type="project" value="UniProtKB-EC"/>
</dbReference>
<gene>
    <name evidence="2" type="ORF">MNBD_NITROSPINAE04-1197</name>
</gene>
<dbReference type="HAMAP" id="MF_00163">
    <property type="entry name" value="Pep_deformylase"/>
    <property type="match status" value="1"/>
</dbReference>
<dbReference type="Pfam" id="PF01327">
    <property type="entry name" value="Pep_deformylase"/>
    <property type="match status" value="1"/>
</dbReference>
<dbReference type="EMBL" id="UOGA01000050">
    <property type="protein sequence ID" value="VAX15920.1"/>
    <property type="molecule type" value="Genomic_DNA"/>
</dbReference>
<dbReference type="PANTHER" id="PTHR10458:SF22">
    <property type="entry name" value="PEPTIDE DEFORMYLASE"/>
    <property type="match status" value="1"/>
</dbReference>
<dbReference type="PIRSF" id="PIRSF004749">
    <property type="entry name" value="Pep_def"/>
    <property type="match status" value="1"/>
</dbReference>
<dbReference type="Gene3D" id="3.90.45.10">
    <property type="entry name" value="Peptide deformylase"/>
    <property type="match status" value="1"/>
</dbReference>
<dbReference type="SUPFAM" id="SSF56420">
    <property type="entry name" value="Peptide deformylase"/>
    <property type="match status" value="1"/>
</dbReference>
<dbReference type="CDD" id="cd00487">
    <property type="entry name" value="Pep_deformylase"/>
    <property type="match status" value="1"/>
</dbReference>
<dbReference type="InterPro" id="IPR036821">
    <property type="entry name" value="Peptide_deformylase_sf"/>
</dbReference>
<accession>A0A3B1BYY9</accession>
<organism evidence="2">
    <name type="scientific">hydrothermal vent metagenome</name>
    <dbReference type="NCBI Taxonomy" id="652676"/>
    <lineage>
        <taxon>unclassified sequences</taxon>
        <taxon>metagenomes</taxon>
        <taxon>ecological metagenomes</taxon>
    </lineage>
</organism>